<name>A0A6M4H8M1_9PROT</name>
<dbReference type="RefSeq" id="WP_171162020.1">
    <property type="nucleotide sequence ID" value="NZ_CP053073.1"/>
</dbReference>
<evidence type="ECO:0000313" key="2">
    <source>
        <dbReference type="Proteomes" id="UP000503096"/>
    </source>
</evidence>
<sequence length="412" mass="45172">MHRAWPFFILVCTLTAAAHEARDMALVGAHSLQGRSSYQPVIHRVGDRWIAFIGHHAGRAVNPLTNVNEENGTSLLDVTDPRAPKLVAHIPGDGGAQMARFCNGYLLRTLGHSAHEVWDVRNPVKPVKASTVVSGLSDTHKSWWECDTGIAYLVAGAPGWRTSRMTQVFDLSDPAKPKFIRNFGLVGQQPGASGDVPTGLHGPISTGPTGNRIYFGYGTNSRGVLQIVDRKKLLDGAREPTEANLLAPQVGRFDFSPSYGAHTAFPILGLDGRDVVLVVNEALTYHCNEAHQKAWLVDVTTEAKPTVISTWEAPDEKRFCAKGRFGAHSSNESFAPIYYRKLVFIAYFNAGVRVLDIRDPKKPAEVAYFIPDGSPLTNNVEVDERGYVYIVDRGSLGLHVLELTGNARRWAQ</sequence>
<evidence type="ECO:0008006" key="3">
    <source>
        <dbReference type="Google" id="ProtNLM"/>
    </source>
</evidence>
<evidence type="ECO:0000313" key="1">
    <source>
        <dbReference type="EMBL" id="QJR15063.1"/>
    </source>
</evidence>
<dbReference type="Proteomes" id="UP000503096">
    <property type="component" value="Chromosome"/>
</dbReference>
<protein>
    <recommendedName>
        <fullName evidence="3">LVIVD repeat-containing protein</fullName>
    </recommendedName>
</protein>
<dbReference type="KEGG" id="upl:DSM104440_01879"/>
<accession>A0A6M4H8M1</accession>
<keyword evidence="2" id="KW-1185">Reference proteome</keyword>
<dbReference type="AlphaFoldDB" id="A0A6M4H8M1"/>
<proteinExistence type="predicted"/>
<reference evidence="1 2" key="1">
    <citation type="submission" date="2020-04" db="EMBL/GenBank/DDBJ databases">
        <title>Usitatibacter rugosus gen. nov., sp. nov. and Usitatibacter palustris sp. nov., novel members of Usitatibacteraceae fam. nov. within the order Nitrosomonadales isolated from soil.</title>
        <authorList>
            <person name="Huber K.J."/>
            <person name="Neumann-Schaal M."/>
            <person name="Geppert A."/>
            <person name="Luckner M."/>
            <person name="Wanner G."/>
            <person name="Overmann J."/>
        </authorList>
    </citation>
    <scope>NUCLEOTIDE SEQUENCE [LARGE SCALE GENOMIC DNA]</scope>
    <source>
        <strain evidence="1 2">Swamp67</strain>
    </source>
</reference>
<dbReference type="EMBL" id="CP053073">
    <property type="protein sequence ID" value="QJR15063.1"/>
    <property type="molecule type" value="Genomic_DNA"/>
</dbReference>
<dbReference type="InParanoid" id="A0A6M4H8M1"/>
<gene>
    <name evidence="1" type="ORF">DSM104440_01879</name>
</gene>
<organism evidence="1 2">
    <name type="scientific">Usitatibacter palustris</name>
    <dbReference type="NCBI Taxonomy" id="2732487"/>
    <lineage>
        <taxon>Bacteria</taxon>
        <taxon>Pseudomonadati</taxon>
        <taxon>Pseudomonadota</taxon>
        <taxon>Betaproteobacteria</taxon>
        <taxon>Nitrosomonadales</taxon>
        <taxon>Usitatibacteraceae</taxon>
        <taxon>Usitatibacter</taxon>
    </lineage>
</organism>